<dbReference type="Gene3D" id="2.70.180.20">
    <property type="match status" value="1"/>
</dbReference>
<dbReference type="NCBIfam" id="NF003270">
    <property type="entry name" value="PRK04247.1"/>
    <property type="match status" value="1"/>
</dbReference>
<comment type="function">
    <text evidence="6">Cleaves both 3' and 5' ssDNA extremities of branched DNA structures.</text>
</comment>
<sequence length="257" mass="29674">MKFLSEKNPDQQRTFEIINEGLSKKAVIVLMVCCRVIYEGRARSKLASGDRMIIIKSDGSFMIHQDRNLEPVNWQPPKSQCKASLKKGIMYIEGKRRNPPERLEVEIHNTYIASYFNGEDSKDLELTGYEENMRELVFENPEIIEEGFRPSNREYSTPNGFIDVLGKDKNGNLMVIELKSRRAGINAVKQLKKYLDCFSDHKEFVRGILVAPSITGDAEELLEEYKLEYKSLEPPREFGNDKNLTLDFFNQADSKNY</sequence>
<organism evidence="9 10">
    <name type="scientific">Methanobacterium spitsbergense</name>
    <dbReference type="NCBI Taxonomy" id="2874285"/>
    <lineage>
        <taxon>Archaea</taxon>
        <taxon>Methanobacteriati</taxon>
        <taxon>Methanobacteriota</taxon>
        <taxon>Methanomada group</taxon>
        <taxon>Methanobacteria</taxon>
        <taxon>Methanobacteriales</taxon>
        <taxon>Methanobacteriaceae</taxon>
        <taxon>Methanobacterium</taxon>
    </lineage>
</organism>
<keyword evidence="10" id="KW-1185">Reference proteome</keyword>
<reference evidence="10" key="1">
    <citation type="journal article" date="2022" name="Microbiol. Resour. Announc.">
        <title>Draft Genome Sequence of a Methanogenic Archaeon from West Spitsbergen Permafrost.</title>
        <authorList>
            <person name="Trubitsyn V."/>
            <person name="Rivkina E."/>
            <person name="Shcherbakova V."/>
        </authorList>
    </citation>
    <scope>NUCLEOTIDE SEQUENCE [LARGE SCALE GENOMIC DNA]</scope>
    <source>
        <strain evidence="10">VT</strain>
    </source>
</reference>
<dbReference type="Pfam" id="PF01939">
    <property type="entry name" value="NucS_C"/>
    <property type="match status" value="1"/>
</dbReference>
<dbReference type="InterPro" id="IPR002793">
    <property type="entry name" value="Endonuclease_NucS"/>
</dbReference>
<comment type="caution">
    <text evidence="9">The sequence shown here is derived from an EMBL/GenBank/DDBJ whole genome shotgun (WGS) entry which is preliminary data.</text>
</comment>
<dbReference type="InterPro" id="IPR048301">
    <property type="entry name" value="NucS_C"/>
</dbReference>
<evidence type="ECO:0000256" key="3">
    <source>
        <dbReference type="ARBA" id="ARBA00022759"/>
    </source>
</evidence>
<keyword evidence="3 6" id="KW-0255">Endonuclease</keyword>
<keyword evidence="5 6" id="KW-0238">DNA-binding</keyword>
<dbReference type="EC" id="3.1.-.-" evidence="6"/>
<dbReference type="AlphaFoldDB" id="A0A8T5UQE1"/>
<evidence type="ECO:0000256" key="2">
    <source>
        <dbReference type="ARBA" id="ARBA00022722"/>
    </source>
</evidence>
<dbReference type="PANTHER" id="PTHR38814:SF1">
    <property type="entry name" value="ENDONUCLEASE NUCS"/>
    <property type="match status" value="1"/>
</dbReference>
<comment type="similarity">
    <text evidence="6">Belongs to the NucS endonuclease family.</text>
</comment>
<dbReference type="InterPro" id="IPR048302">
    <property type="entry name" value="NucS_N"/>
</dbReference>
<evidence type="ECO:0000256" key="5">
    <source>
        <dbReference type="ARBA" id="ARBA00023125"/>
    </source>
</evidence>
<evidence type="ECO:0000256" key="4">
    <source>
        <dbReference type="ARBA" id="ARBA00022801"/>
    </source>
</evidence>
<evidence type="ECO:0000313" key="9">
    <source>
        <dbReference type="EMBL" id="MBZ2165884.1"/>
    </source>
</evidence>
<gene>
    <name evidence="6 9" type="primary">nucS</name>
    <name evidence="9" type="ORF">K8N75_07515</name>
</gene>
<comment type="subcellular location">
    <subcellularLocation>
        <location evidence="6">Cytoplasm</location>
    </subcellularLocation>
</comment>
<evidence type="ECO:0000256" key="1">
    <source>
        <dbReference type="ARBA" id="ARBA00022490"/>
    </source>
</evidence>
<evidence type="ECO:0000256" key="6">
    <source>
        <dbReference type="HAMAP-Rule" id="MF_00722"/>
    </source>
</evidence>
<dbReference type="PANTHER" id="PTHR38814">
    <property type="entry name" value="ENDONUCLEASE NUCS"/>
    <property type="match status" value="1"/>
</dbReference>
<dbReference type="EMBL" id="JAIOUQ010000007">
    <property type="protein sequence ID" value="MBZ2165884.1"/>
    <property type="molecule type" value="Genomic_DNA"/>
</dbReference>
<dbReference type="InterPro" id="IPR011856">
    <property type="entry name" value="tRNA_endonuc-like_dom_sf"/>
</dbReference>
<dbReference type="CDD" id="cd22341">
    <property type="entry name" value="NucS-like"/>
    <property type="match status" value="1"/>
</dbReference>
<proteinExistence type="inferred from homology"/>
<dbReference type="HAMAP" id="MF_00722">
    <property type="entry name" value="NucS"/>
    <property type="match status" value="1"/>
</dbReference>
<dbReference type="GO" id="GO:0003677">
    <property type="term" value="F:DNA binding"/>
    <property type="evidence" value="ECO:0007669"/>
    <property type="project" value="UniProtKB-KW"/>
</dbReference>
<dbReference type="Proteomes" id="UP000825933">
    <property type="component" value="Unassembled WGS sequence"/>
</dbReference>
<keyword evidence="1 6" id="KW-0963">Cytoplasm</keyword>
<dbReference type="InterPro" id="IPR049173">
    <property type="entry name" value="NucS_N_sf"/>
</dbReference>
<keyword evidence="2 6" id="KW-0540">Nuclease</keyword>
<accession>A0A8T5UQE1</accession>
<dbReference type="Pfam" id="PF21003">
    <property type="entry name" value="NucS_N"/>
    <property type="match status" value="1"/>
</dbReference>
<name>A0A8T5UQE1_9EURY</name>
<dbReference type="Gene3D" id="3.40.1350.10">
    <property type="match status" value="1"/>
</dbReference>
<dbReference type="GO" id="GO:0005737">
    <property type="term" value="C:cytoplasm"/>
    <property type="evidence" value="ECO:0007669"/>
    <property type="project" value="UniProtKB-SubCell"/>
</dbReference>
<keyword evidence="4 6" id="KW-0378">Hydrolase</keyword>
<evidence type="ECO:0000313" key="10">
    <source>
        <dbReference type="Proteomes" id="UP000825933"/>
    </source>
</evidence>
<dbReference type="GO" id="GO:0000014">
    <property type="term" value="F:single-stranded DNA endodeoxyribonuclease activity"/>
    <property type="evidence" value="ECO:0007669"/>
    <property type="project" value="UniProtKB-UniRule"/>
</dbReference>
<feature type="domain" description="Endonuclease NucS C-terminal" evidence="7">
    <location>
        <begin position="130"/>
        <end position="240"/>
    </location>
</feature>
<feature type="domain" description="Endonuclease NucS N-terminal PH-like" evidence="8">
    <location>
        <begin position="24"/>
        <end position="122"/>
    </location>
</feature>
<dbReference type="RefSeq" id="WP_223791460.1">
    <property type="nucleotide sequence ID" value="NZ_JAIOUQ010000007.1"/>
</dbReference>
<evidence type="ECO:0000259" key="8">
    <source>
        <dbReference type="Pfam" id="PF21003"/>
    </source>
</evidence>
<protein>
    <recommendedName>
        <fullName evidence="6">Endonuclease NucS</fullName>
        <ecNumber evidence="6">3.1.-.-</ecNumber>
    </recommendedName>
</protein>
<evidence type="ECO:0000259" key="7">
    <source>
        <dbReference type="Pfam" id="PF01939"/>
    </source>
</evidence>